<protein>
    <recommendedName>
        <fullName evidence="1">MBG domain-containing protein</fullName>
    </recommendedName>
</protein>
<evidence type="ECO:0000313" key="3">
    <source>
        <dbReference type="Proteomes" id="UP001500185"/>
    </source>
</evidence>
<feature type="domain" description="MBG" evidence="1">
    <location>
        <begin position="298"/>
        <end position="363"/>
    </location>
</feature>
<organism evidence="2 3">
    <name type="scientific">Psychroflexus lacisalsi</name>
    <dbReference type="NCBI Taxonomy" id="503928"/>
    <lineage>
        <taxon>Bacteria</taxon>
        <taxon>Pseudomonadati</taxon>
        <taxon>Bacteroidota</taxon>
        <taxon>Flavobacteriia</taxon>
        <taxon>Flavobacteriales</taxon>
        <taxon>Flavobacteriaceae</taxon>
        <taxon>Psychroflexus</taxon>
    </lineage>
</organism>
<dbReference type="Pfam" id="PF18887">
    <property type="entry name" value="MBG_3"/>
    <property type="match status" value="3"/>
</dbReference>
<proteinExistence type="predicted"/>
<dbReference type="EMBL" id="BAAAGG010000006">
    <property type="protein sequence ID" value="GAA0760228.1"/>
    <property type="molecule type" value="Genomic_DNA"/>
</dbReference>
<name>A0ABN1KAK7_9FLAO</name>
<accession>A0ABN1KAK7</accession>
<sequence length="990" mass="107512">MGLAVNILTAQAPNWSLNESDFEYSMTRVAFLNVNGQELSNTNNKVAAFINGEIRGVANLVTVSGSSRTYAYLTVFANQENQTVQYKIYNSTTGAVVDVPKTDVFKINDHRGDLFQAYSIANPTLNDDADILDFGFEGEEELEVIVNESEVTITLDRSLSLDALIVDFQLSEGAQLFYDGQRVELGATIDFNTPKNYQVRSEDESFVKNWTVGTELIFNRDEAVITADATQTFTYDGQLKTVTARLNHSETTLNYSPQQGYTDAGTYPITVSASQTDNYLAASKSVNLVIDKADITGVTFEGSSFTYDGTAKTIQVNGLPEGATVSYVNNNKTSAGIYEVIATVRKDNFNDLELSAELLINKAEATLTADAIQTFTYDGNLKNVTASLNHTETILSFAPQQGFTNAGIYTITVVSAETKNYEPVSKSVQLVINKSPQAITFEGGSFTYDGNPKTIEVSNLPEGATVSYVNNGKINAGSYLVSATVSQDNFNDLEISAGLIINKAVATITADATQTFTYDGEVKNVTASLNHSETELTYSPQQGYINVDSYPVTVIAAESVNYLSTSKSVRLVIEPAAQEGLVFNDKSFTYDTTIKSLEVTGQADGSTVVYENNNQTDVGSYVVIATITHPNFTDIVLEAMLSIAKAPQTITFGALAIRNSETDPDFQLDAIASSGLEITYSFSYTSAQPAATVSPSGFVELQTSGQIQITALQAGNSNYLEATAIERTLNVNSSNAAALSITIDGQIFNNPGEQVYYLIDCDKTVSSVDVSIQTEPNTQINTGNSLTIASPDQGIYRQEVVVTSQDGIQTRTYMVIVEKAFDFNAIIVQKYNNTLVVNNNPSTNGGYIFVAYEWFKNGNSVGKKQAYSEGNRATDLLDPNASYMVKMTTEDGDILQTCETRIQLKSSFSMVIAENPIAQGAKLNVMADYPSSELKGAVYQIYSADGRLLKSQPVNGYHTSIDISGHLSTGMYRLILVTPQRRVAKNFIKN</sequence>
<evidence type="ECO:0000313" key="2">
    <source>
        <dbReference type="EMBL" id="GAA0760228.1"/>
    </source>
</evidence>
<dbReference type="Gene3D" id="2.60.40.2060">
    <property type="match status" value="2"/>
</dbReference>
<reference evidence="3" key="1">
    <citation type="journal article" date="2019" name="Int. J. Syst. Evol. Microbiol.">
        <title>The Global Catalogue of Microorganisms (GCM) 10K type strain sequencing project: providing services to taxonomists for standard genome sequencing and annotation.</title>
        <authorList>
            <consortium name="The Broad Institute Genomics Platform"/>
            <consortium name="The Broad Institute Genome Sequencing Center for Infectious Disease"/>
            <person name="Wu L."/>
            <person name="Ma J."/>
        </authorList>
    </citation>
    <scope>NUCLEOTIDE SEQUENCE [LARGE SCALE GENOMIC DNA]</scope>
    <source>
        <strain evidence="3">JCM 16231</strain>
    </source>
</reference>
<feature type="domain" description="MBG" evidence="1">
    <location>
        <begin position="585"/>
        <end position="646"/>
    </location>
</feature>
<dbReference type="Proteomes" id="UP001500185">
    <property type="component" value="Unassembled WGS sequence"/>
</dbReference>
<comment type="caution">
    <text evidence="2">The sequence shown here is derived from an EMBL/GenBank/DDBJ whole genome shotgun (WGS) entry which is preliminary data.</text>
</comment>
<feature type="domain" description="MBG" evidence="1">
    <location>
        <begin position="439"/>
        <end position="504"/>
    </location>
</feature>
<dbReference type="Gene3D" id="2.60.40.2340">
    <property type="match status" value="1"/>
</dbReference>
<evidence type="ECO:0000259" key="1">
    <source>
        <dbReference type="Pfam" id="PF18887"/>
    </source>
</evidence>
<dbReference type="InterPro" id="IPR043772">
    <property type="entry name" value="MBG_3"/>
</dbReference>
<gene>
    <name evidence="2" type="ORF">GCM10009433_19120</name>
</gene>
<keyword evidence="3" id="KW-1185">Reference proteome</keyword>